<dbReference type="RefSeq" id="XP_021746113.1">
    <property type="nucleotide sequence ID" value="XM_021890421.1"/>
</dbReference>
<dbReference type="RefSeq" id="XP_021746114.1">
    <property type="nucleotide sequence ID" value="XM_021890422.1"/>
</dbReference>
<dbReference type="GeneID" id="110711983"/>
<organism evidence="2 3">
    <name type="scientific">Chenopodium quinoa</name>
    <name type="common">Quinoa</name>
    <dbReference type="NCBI Taxonomy" id="63459"/>
    <lineage>
        <taxon>Eukaryota</taxon>
        <taxon>Viridiplantae</taxon>
        <taxon>Streptophyta</taxon>
        <taxon>Embryophyta</taxon>
        <taxon>Tracheophyta</taxon>
        <taxon>Spermatophyta</taxon>
        <taxon>Magnoliopsida</taxon>
        <taxon>eudicotyledons</taxon>
        <taxon>Gunneridae</taxon>
        <taxon>Pentapetalae</taxon>
        <taxon>Caryophyllales</taxon>
        <taxon>Chenopodiaceae</taxon>
        <taxon>Chenopodioideae</taxon>
        <taxon>Atripliceae</taxon>
        <taxon>Chenopodium</taxon>
    </lineage>
</organism>
<sequence>MSQRAPNTTKVSKFSENSSVQGLLSAVAGLVKSTDETSSTAALSHVQFDNADLRKNVQVQGLKPSGLRMPSPSLRFFSETKIPASNTLSQVNSKLPNLLESTISTSRKSEVADHNHDFKRTQLLHGAPDVDAMGKAGLCSQKTDKCSTSLIVAPKVHSGVIQKNCYQQAIEVQTLGGDKTSESTKDEQSRCDYHDTFEMQYEGQVSISLQVEEEASKDCKSVCSDIEFEEPSYNKDFILLQENRSIRSEADEFHESCPEAQLVKPCEAIAEIQSQQLEVEVNSTAANNDATLESQTNSISHYDNLMLAPDSNPSSRIVDDNRTPDNDLDQTNSERSMKEQVAERNLLVNDKSSIKVVEEGSAVPVCTDNVMADSKISGVTDICNANCSVAGDSKFECVDDEQDEVIYDCKLPTMKLSESSEMQDKEIDNHDVQQRTSANYDTKEICAANLEVVEMASHCASTLTELLNEVPVKIDYLGDSDQGERQSQSSKCGISGDYGSVLDASIASNQDTKTTKDSFAEADKQQVLNKKLLAKEMTLQKNEADLNHSTVSEDSSYRIGQSNNHMEDVKDQIDLLSSLSNNGNESTPKITHLEFQSSGLRCKYQLVVAVANSDPEEYQCPVNNDEISPQEVLMGKTFDECIVSAEQGCNLSPREARLNFSQHVENITDERTCNTEAIDNEDAATKQTENQKSMRPPPNVVPFSDEWLAVIESAGEEILTLKTGPVKHSPPDKSTLEPSPWSPVKRVIGPFDCTKYTNAQPDNIN</sequence>
<dbReference type="AlphaFoldDB" id="A0A803M814"/>
<dbReference type="RefSeq" id="XP_021746115.1">
    <property type="nucleotide sequence ID" value="XM_021890423.1"/>
</dbReference>
<dbReference type="Proteomes" id="UP000596660">
    <property type="component" value="Unplaced"/>
</dbReference>
<dbReference type="EnsemblPlants" id="AUR62025040-RA">
    <property type="protein sequence ID" value="AUR62025040-RA:cds"/>
    <property type="gene ID" value="AUR62025040"/>
</dbReference>
<feature type="region of interest" description="Disordered" evidence="1">
    <location>
        <begin position="723"/>
        <end position="744"/>
    </location>
</feature>
<accession>A0A803M814</accession>
<dbReference type="GO" id="GO:0008017">
    <property type="term" value="F:microtubule binding"/>
    <property type="evidence" value="ECO:0007669"/>
    <property type="project" value="InterPro"/>
</dbReference>
<dbReference type="OrthoDB" id="1931260at2759"/>
<dbReference type="KEGG" id="cqi:110711983"/>
<protein>
    <submittedName>
        <fullName evidence="2">Uncharacterized protein</fullName>
    </submittedName>
</protein>
<reference evidence="2" key="1">
    <citation type="journal article" date="2017" name="Nature">
        <title>The genome of Chenopodium quinoa.</title>
        <authorList>
            <person name="Jarvis D.E."/>
            <person name="Ho Y.S."/>
            <person name="Lightfoot D.J."/>
            <person name="Schmoeckel S.M."/>
            <person name="Li B."/>
            <person name="Borm T.J.A."/>
            <person name="Ohyanagi H."/>
            <person name="Mineta K."/>
            <person name="Michell C.T."/>
            <person name="Saber N."/>
            <person name="Kharbatia N.M."/>
            <person name="Rupper R.R."/>
            <person name="Sharp A.R."/>
            <person name="Dally N."/>
            <person name="Boughton B.A."/>
            <person name="Woo Y.H."/>
            <person name="Gao G."/>
            <person name="Schijlen E.G.W.M."/>
            <person name="Guo X."/>
            <person name="Momin A.A."/>
            <person name="Negrao S."/>
            <person name="Al-Babili S."/>
            <person name="Gehring C."/>
            <person name="Roessner U."/>
            <person name="Jung C."/>
            <person name="Murphy K."/>
            <person name="Arold S.T."/>
            <person name="Gojobori T."/>
            <person name="van der Linden C.G."/>
            <person name="van Loo E.N."/>
            <person name="Jellen E.N."/>
            <person name="Maughan P.J."/>
            <person name="Tester M."/>
        </authorList>
    </citation>
    <scope>NUCLEOTIDE SEQUENCE [LARGE SCALE GENOMIC DNA]</scope>
    <source>
        <strain evidence="2">cv. PI 614886</strain>
    </source>
</reference>
<dbReference type="Gramene" id="AUR62025040-RA">
    <property type="protein sequence ID" value="AUR62025040-RA:cds"/>
    <property type="gene ID" value="AUR62025040"/>
</dbReference>
<reference evidence="2" key="2">
    <citation type="submission" date="2021-03" db="UniProtKB">
        <authorList>
            <consortium name="EnsemblPlants"/>
        </authorList>
    </citation>
    <scope>IDENTIFICATION</scope>
</reference>
<proteinExistence type="predicted"/>
<gene>
    <name evidence="2" type="primary">LOC110711983</name>
</gene>
<dbReference type="InterPro" id="IPR045882">
    <property type="entry name" value="GPT1/2"/>
</dbReference>
<dbReference type="PANTHER" id="PTHR33737:SF19">
    <property type="entry name" value="BNAA10G12980D PROTEIN"/>
    <property type="match status" value="1"/>
</dbReference>
<feature type="region of interest" description="Disordered" evidence="1">
    <location>
        <begin position="307"/>
        <end position="340"/>
    </location>
</feature>
<evidence type="ECO:0000313" key="3">
    <source>
        <dbReference type="Proteomes" id="UP000596660"/>
    </source>
</evidence>
<evidence type="ECO:0000313" key="2">
    <source>
        <dbReference type="EnsemblPlants" id="AUR62025040-RA:cds"/>
    </source>
</evidence>
<dbReference type="PANTHER" id="PTHR33737">
    <property type="entry name" value="OS05G0121800 PROTEIN"/>
    <property type="match status" value="1"/>
</dbReference>
<evidence type="ECO:0000256" key="1">
    <source>
        <dbReference type="SAM" id="MobiDB-lite"/>
    </source>
</evidence>
<keyword evidence="3" id="KW-1185">Reference proteome</keyword>
<name>A0A803M814_CHEQI</name>